<keyword evidence="2" id="KW-1185">Reference proteome</keyword>
<reference evidence="1" key="2">
    <citation type="submission" date="2023-05" db="EMBL/GenBank/DDBJ databases">
        <authorList>
            <consortium name="Lawrence Berkeley National Laboratory"/>
            <person name="Steindorff A."/>
            <person name="Hensen N."/>
            <person name="Bonometti L."/>
            <person name="Westerberg I."/>
            <person name="Brannstrom I.O."/>
            <person name="Guillou S."/>
            <person name="Cros-Aarteil S."/>
            <person name="Calhoun S."/>
            <person name="Haridas S."/>
            <person name="Kuo A."/>
            <person name="Mondo S."/>
            <person name="Pangilinan J."/>
            <person name="Riley R."/>
            <person name="Labutti K."/>
            <person name="Andreopoulos B."/>
            <person name="Lipzen A."/>
            <person name="Chen C."/>
            <person name="Yanf M."/>
            <person name="Daum C."/>
            <person name="Ng V."/>
            <person name="Clum A."/>
            <person name="Ohm R."/>
            <person name="Martin F."/>
            <person name="Silar P."/>
            <person name="Natvig D."/>
            <person name="Lalanne C."/>
            <person name="Gautier V."/>
            <person name="Ament-Velasquez S.L."/>
            <person name="Kruys A."/>
            <person name="Hutchinson M.I."/>
            <person name="Powell A.J."/>
            <person name="Barry K."/>
            <person name="Miller A.N."/>
            <person name="Grigoriev I.V."/>
            <person name="Debuchy R."/>
            <person name="Gladieux P."/>
            <person name="Thoren M.H."/>
            <person name="Johannesson H."/>
        </authorList>
    </citation>
    <scope>NUCLEOTIDE SEQUENCE</scope>
    <source>
        <strain evidence="1">PSN243</strain>
    </source>
</reference>
<reference evidence="1" key="1">
    <citation type="journal article" date="2023" name="Mol. Phylogenet. Evol.">
        <title>Genome-scale phylogeny and comparative genomics of the fungal order Sordariales.</title>
        <authorList>
            <person name="Hensen N."/>
            <person name="Bonometti L."/>
            <person name="Westerberg I."/>
            <person name="Brannstrom I.O."/>
            <person name="Guillou S."/>
            <person name="Cros-Aarteil S."/>
            <person name="Calhoun S."/>
            <person name="Haridas S."/>
            <person name="Kuo A."/>
            <person name="Mondo S."/>
            <person name="Pangilinan J."/>
            <person name="Riley R."/>
            <person name="LaButti K."/>
            <person name="Andreopoulos B."/>
            <person name="Lipzen A."/>
            <person name="Chen C."/>
            <person name="Yan M."/>
            <person name="Daum C."/>
            <person name="Ng V."/>
            <person name="Clum A."/>
            <person name="Steindorff A."/>
            <person name="Ohm R.A."/>
            <person name="Martin F."/>
            <person name="Silar P."/>
            <person name="Natvig D.O."/>
            <person name="Lalanne C."/>
            <person name="Gautier V."/>
            <person name="Ament-Velasquez S.L."/>
            <person name="Kruys A."/>
            <person name="Hutchinson M.I."/>
            <person name="Powell A.J."/>
            <person name="Barry K."/>
            <person name="Miller A.N."/>
            <person name="Grigoriev I.V."/>
            <person name="Debuchy R."/>
            <person name="Gladieux P."/>
            <person name="Hiltunen Thoren M."/>
            <person name="Johannesson H."/>
        </authorList>
    </citation>
    <scope>NUCLEOTIDE SEQUENCE</scope>
    <source>
        <strain evidence="1">PSN243</strain>
    </source>
</reference>
<organism evidence="1 2">
    <name type="scientific">Podospora aff. communis PSN243</name>
    <dbReference type="NCBI Taxonomy" id="3040156"/>
    <lineage>
        <taxon>Eukaryota</taxon>
        <taxon>Fungi</taxon>
        <taxon>Dikarya</taxon>
        <taxon>Ascomycota</taxon>
        <taxon>Pezizomycotina</taxon>
        <taxon>Sordariomycetes</taxon>
        <taxon>Sordariomycetidae</taxon>
        <taxon>Sordariales</taxon>
        <taxon>Podosporaceae</taxon>
        <taxon>Podospora</taxon>
    </lineage>
</organism>
<protein>
    <submittedName>
        <fullName evidence="1">Uncharacterized protein</fullName>
    </submittedName>
</protein>
<name>A0AAV9G5X7_9PEZI</name>
<dbReference type="EMBL" id="MU865992">
    <property type="protein sequence ID" value="KAK4443460.1"/>
    <property type="molecule type" value="Genomic_DNA"/>
</dbReference>
<evidence type="ECO:0000313" key="2">
    <source>
        <dbReference type="Proteomes" id="UP001321760"/>
    </source>
</evidence>
<proteinExistence type="predicted"/>
<dbReference type="AlphaFoldDB" id="A0AAV9G5X7"/>
<sequence>MGQSSSTPLHLPPNFLTSTLPRTYTVALKKSWTKLTAILTDPHSGFSFAADWPEGYWSKLILYNGPTKEYAPLATAKPTGTMRKDFAITLPSISPHEPERTEIFRHGSSFSFKETYWFGFQVGYNAEKFEWRRSSGEEVWDAPGGGRFGWKLVRIGNGAGGEGYGITSDGMEVVAVWADYGLMSFSKIGTFEFRGSGATGELGNMWSVMAIMSCLCVWQDQVRTVTAAAA</sequence>
<comment type="caution">
    <text evidence="1">The sequence shown here is derived from an EMBL/GenBank/DDBJ whole genome shotgun (WGS) entry which is preliminary data.</text>
</comment>
<accession>A0AAV9G5X7</accession>
<evidence type="ECO:0000313" key="1">
    <source>
        <dbReference type="EMBL" id="KAK4443460.1"/>
    </source>
</evidence>
<dbReference type="Proteomes" id="UP001321760">
    <property type="component" value="Unassembled WGS sequence"/>
</dbReference>
<gene>
    <name evidence="1" type="ORF">QBC34DRAFT_443317</name>
</gene>